<keyword evidence="5 6" id="KW-0472">Membrane</keyword>
<feature type="transmembrane region" description="Helical" evidence="6">
    <location>
        <begin position="54"/>
        <end position="75"/>
    </location>
</feature>
<keyword evidence="3 6" id="KW-0812">Transmembrane</keyword>
<dbReference type="PANTHER" id="PTHR34820:SF4">
    <property type="entry name" value="INNER MEMBRANE PROTEIN YEBZ"/>
    <property type="match status" value="1"/>
</dbReference>
<dbReference type="SUPFAM" id="SSF103473">
    <property type="entry name" value="MFS general substrate transporter"/>
    <property type="match status" value="1"/>
</dbReference>
<dbReference type="PANTHER" id="PTHR34820">
    <property type="entry name" value="INNER MEMBRANE PROTEIN YEBZ"/>
    <property type="match status" value="1"/>
</dbReference>
<evidence type="ECO:0000256" key="1">
    <source>
        <dbReference type="ARBA" id="ARBA00004651"/>
    </source>
</evidence>
<feature type="transmembrane region" description="Helical" evidence="6">
    <location>
        <begin position="150"/>
        <end position="175"/>
    </location>
</feature>
<evidence type="ECO:0000259" key="7">
    <source>
        <dbReference type="Pfam" id="PF05425"/>
    </source>
</evidence>
<dbReference type="EMBL" id="JNSK01000005">
    <property type="protein sequence ID" value="KGA20172.1"/>
    <property type="molecule type" value="Genomic_DNA"/>
</dbReference>
<feature type="transmembrane region" description="Helical" evidence="6">
    <location>
        <begin position="488"/>
        <end position="510"/>
    </location>
</feature>
<feature type="domain" description="Copper resistance protein D" evidence="7">
    <location>
        <begin position="183"/>
        <end position="277"/>
    </location>
</feature>
<dbReference type="GO" id="GO:0005886">
    <property type="term" value="C:plasma membrane"/>
    <property type="evidence" value="ECO:0007669"/>
    <property type="project" value="UniProtKB-SubCell"/>
</dbReference>
<feature type="transmembrane region" description="Helical" evidence="6">
    <location>
        <begin position="428"/>
        <end position="452"/>
    </location>
</feature>
<accession>A0A094Q9T6</accession>
<feature type="transmembrane region" description="Helical" evidence="6">
    <location>
        <begin position="12"/>
        <end position="33"/>
    </location>
</feature>
<feature type="transmembrane region" description="Helical" evidence="6">
    <location>
        <begin position="95"/>
        <end position="114"/>
    </location>
</feature>
<dbReference type="AlphaFoldDB" id="A0A094Q9T6"/>
<sequence>MQINLLLLTSKYLTYLSSFIVVGFLLAFTFLLINKEGSLQEVSLKLRQRASIFALFWFLSSTLFLITTFANILGTTFVDALDMTSLQSFVTQVTLGRYLFAQTVAAFFVGYLLLRVRRVIPMMALLLISIIAIAAPALESHSVSGGSHALATGSMLLHVIGLSLWVGGLFALTFIPIDDRKIAIQRFSVMALWAAIIVVLSGVVNAWARLNFKDAWDSTYARVIILKALLAAVLIFIGYLHKKNLAQKSEINWAILTRIIGYEVVLMAAITAIGIWLSVNASPDRIVEPVIPAEPTFARILFAYEPDLFMMGILTLAVALYIKGVVILRKRGDAWPVGRTVAFALGISAIDFATSGGLGVYAMYSFEYHMIAHMTLGMIAPIGLVLGAPITLALRTLPQGRTKEERGPRGILLALLHSRYGMIITHPVIALILFDGSLFVLYFTDLFGILMASHAGHLLMNLHFIAVGFLFFMIIVGIDPNPRRVHHLVRIVILFATMAIHAFFSVALLATTTLVDKGFYAAQGAPWLFGDFLGDQRSGGSVSWATGEIPIILALVATFIQWMREDAKETRRIDRNEERMAAMGEDDELAQYNSYLKSLNSKKEN</sequence>
<dbReference type="InterPro" id="IPR008457">
    <property type="entry name" value="Cu-R_CopD_dom"/>
</dbReference>
<gene>
    <name evidence="8" type="ORF">GM50_2845</name>
</gene>
<feature type="transmembrane region" description="Helical" evidence="6">
    <location>
        <begin position="340"/>
        <end position="364"/>
    </location>
</feature>
<comment type="caution">
    <text evidence="8">The sequence shown here is derived from an EMBL/GenBank/DDBJ whole genome shotgun (WGS) entry which is preliminary data.</text>
</comment>
<feature type="transmembrane region" description="Helical" evidence="6">
    <location>
        <begin position="187"/>
        <end position="208"/>
    </location>
</feature>
<keyword evidence="4 6" id="KW-1133">Transmembrane helix</keyword>
<feature type="transmembrane region" description="Helical" evidence="6">
    <location>
        <begin position="308"/>
        <end position="328"/>
    </location>
</feature>
<dbReference type="InterPro" id="IPR019108">
    <property type="entry name" value="Caa3_assmbl_CtaG-rel"/>
</dbReference>
<feature type="transmembrane region" description="Helical" evidence="6">
    <location>
        <begin position="458"/>
        <end position="476"/>
    </location>
</feature>
<evidence type="ECO:0000256" key="2">
    <source>
        <dbReference type="ARBA" id="ARBA00022475"/>
    </source>
</evidence>
<dbReference type="Pfam" id="PF05425">
    <property type="entry name" value="CopD"/>
    <property type="match status" value="1"/>
</dbReference>
<dbReference type="GO" id="GO:0006825">
    <property type="term" value="P:copper ion transport"/>
    <property type="evidence" value="ECO:0007669"/>
    <property type="project" value="InterPro"/>
</dbReference>
<feature type="transmembrane region" description="Helical" evidence="6">
    <location>
        <begin position="370"/>
        <end position="394"/>
    </location>
</feature>
<proteinExistence type="predicted"/>
<comment type="subcellular location">
    <subcellularLocation>
        <location evidence="1">Cell membrane</location>
        <topology evidence="1">Multi-pass membrane protein</topology>
    </subcellularLocation>
</comment>
<dbReference type="InterPro" id="IPR032694">
    <property type="entry name" value="CopC/D"/>
</dbReference>
<evidence type="ECO:0000256" key="3">
    <source>
        <dbReference type="ARBA" id="ARBA00022692"/>
    </source>
</evidence>
<dbReference type="InterPro" id="IPR036259">
    <property type="entry name" value="MFS_trans_sf"/>
</dbReference>
<evidence type="ECO:0000256" key="5">
    <source>
        <dbReference type="ARBA" id="ARBA00023136"/>
    </source>
</evidence>
<evidence type="ECO:0000313" key="8">
    <source>
        <dbReference type="EMBL" id="KGA20172.1"/>
    </source>
</evidence>
<protein>
    <recommendedName>
        <fullName evidence="7">Copper resistance protein D domain-containing protein</fullName>
    </recommendedName>
</protein>
<feature type="transmembrane region" description="Helical" evidence="6">
    <location>
        <begin position="220"/>
        <end position="240"/>
    </location>
</feature>
<keyword evidence="2" id="KW-1003">Cell membrane</keyword>
<reference evidence="8" key="1">
    <citation type="submission" date="2014-05" db="EMBL/GenBank/DDBJ databases">
        <title>Key roles for freshwater Actinobacteria revealed by deep metagenomic sequencing.</title>
        <authorList>
            <person name="Ghai R."/>
            <person name="Mizuno C.M."/>
            <person name="Picazo A."/>
            <person name="Camacho A."/>
            <person name="Rodriguez-Valera F."/>
        </authorList>
    </citation>
    <scope>NUCLEOTIDE SEQUENCE</scope>
</reference>
<evidence type="ECO:0000256" key="6">
    <source>
        <dbReference type="SAM" id="Phobius"/>
    </source>
</evidence>
<evidence type="ECO:0000256" key="4">
    <source>
        <dbReference type="ARBA" id="ARBA00022989"/>
    </source>
</evidence>
<organism evidence="8">
    <name type="scientific">freshwater metagenome</name>
    <dbReference type="NCBI Taxonomy" id="449393"/>
    <lineage>
        <taxon>unclassified sequences</taxon>
        <taxon>metagenomes</taxon>
        <taxon>ecological metagenomes</taxon>
    </lineage>
</organism>
<dbReference type="Pfam" id="PF09678">
    <property type="entry name" value="Caa3_CtaG"/>
    <property type="match status" value="1"/>
</dbReference>
<feature type="transmembrane region" description="Helical" evidence="6">
    <location>
        <begin position="542"/>
        <end position="562"/>
    </location>
</feature>
<feature type="transmembrane region" description="Helical" evidence="6">
    <location>
        <begin position="119"/>
        <end position="138"/>
    </location>
</feature>
<feature type="transmembrane region" description="Helical" evidence="6">
    <location>
        <begin position="260"/>
        <end position="279"/>
    </location>
</feature>
<name>A0A094Q9T6_9ZZZZ</name>